<feature type="region of interest" description="Disordered" evidence="5">
    <location>
        <begin position="377"/>
        <end position="447"/>
    </location>
</feature>
<dbReference type="InterPro" id="IPR017907">
    <property type="entry name" value="Znf_RING_CS"/>
</dbReference>
<dbReference type="Proteomes" id="UP000799436">
    <property type="component" value="Unassembled WGS sequence"/>
</dbReference>
<accession>A0A6G1L374</accession>
<dbReference type="Pfam" id="PF00097">
    <property type="entry name" value="zf-C3HC4"/>
    <property type="match status" value="1"/>
</dbReference>
<dbReference type="InterPro" id="IPR013083">
    <property type="entry name" value="Znf_RING/FYVE/PHD"/>
</dbReference>
<dbReference type="SUPFAM" id="SSF57850">
    <property type="entry name" value="RING/U-box"/>
    <property type="match status" value="1"/>
</dbReference>
<evidence type="ECO:0000256" key="1">
    <source>
        <dbReference type="ARBA" id="ARBA00022723"/>
    </source>
</evidence>
<keyword evidence="8" id="KW-1185">Reference proteome</keyword>
<keyword evidence="2 4" id="KW-0863">Zinc-finger</keyword>
<name>A0A6G1L374_9PEZI</name>
<protein>
    <recommendedName>
        <fullName evidence="6">RING-type domain-containing protein</fullName>
    </recommendedName>
</protein>
<feature type="domain" description="RING-type" evidence="6">
    <location>
        <begin position="102"/>
        <end position="144"/>
    </location>
</feature>
<evidence type="ECO:0000259" key="6">
    <source>
        <dbReference type="PROSITE" id="PS50089"/>
    </source>
</evidence>
<gene>
    <name evidence="7" type="ORF">EJ03DRAFT_337782</name>
</gene>
<evidence type="ECO:0000256" key="5">
    <source>
        <dbReference type="SAM" id="MobiDB-lite"/>
    </source>
</evidence>
<proteinExistence type="predicted"/>
<dbReference type="SMART" id="SM00184">
    <property type="entry name" value="RING"/>
    <property type="match status" value="1"/>
</dbReference>
<reference evidence="7" key="1">
    <citation type="journal article" date="2020" name="Stud. Mycol.">
        <title>101 Dothideomycetes genomes: a test case for predicting lifestyles and emergence of pathogens.</title>
        <authorList>
            <person name="Haridas S."/>
            <person name="Albert R."/>
            <person name="Binder M."/>
            <person name="Bloem J."/>
            <person name="Labutti K."/>
            <person name="Salamov A."/>
            <person name="Andreopoulos B."/>
            <person name="Baker S."/>
            <person name="Barry K."/>
            <person name="Bills G."/>
            <person name="Bluhm B."/>
            <person name="Cannon C."/>
            <person name="Castanera R."/>
            <person name="Culley D."/>
            <person name="Daum C."/>
            <person name="Ezra D."/>
            <person name="Gonzalez J."/>
            <person name="Henrissat B."/>
            <person name="Kuo A."/>
            <person name="Liang C."/>
            <person name="Lipzen A."/>
            <person name="Lutzoni F."/>
            <person name="Magnuson J."/>
            <person name="Mondo S."/>
            <person name="Nolan M."/>
            <person name="Ohm R."/>
            <person name="Pangilinan J."/>
            <person name="Park H.-J."/>
            <person name="Ramirez L."/>
            <person name="Alfaro M."/>
            <person name="Sun H."/>
            <person name="Tritt A."/>
            <person name="Yoshinaga Y."/>
            <person name="Zwiers L.-H."/>
            <person name="Turgeon B."/>
            <person name="Goodwin S."/>
            <person name="Spatafora J."/>
            <person name="Crous P."/>
            <person name="Grigoriev I."/>
        </authorList>
    </citation>
    <scope>NUCLEOTIDE SEQUENCE</scope>
    <source>
        <strain evidence="7">CBS 116005</strain>
    </source>
</reference>
<dbReference type="InterPro" id="IPR001841">
    <property type="entry name" value="Znf_RING"/>
</dbReference>
<dbReference type="EMBL" id="ML995858">
    <property type="protein sequence ID" value="KAF2767317.1"/>
    <property type="molecule type" value="Genomic_DNA"/>
</dbReference>
<dbReference type="PROSITE" id="PS50089">
    <property type="entry name" value="ZF_RING_2"/>
    <property type="match status" value="1"/>
</dbReference>
<evidence type="ECO:0000256" key="3">
    <source>
        <dbReference type="ARBA" id="ARBA00022833"/>
    </source>
</evidence>
<organism evidence="7 8">
    <name type="scientific">Teratosphaeria nubilosa</name>
    <dbReference type="NCBI Taxonomy" id="161662"/>
    <lineage>
        <taxon>Eukaryota</taxon>
        <taxon>Fungi</taxon>
        <taxon>Dikarya</taxon>
        <taxon>Ascomycota</taxon>
        <taxon>Pezizomycotina</taxon>
        <taxon>Dothideomycetes</taxon>
        <taxon>Dothideomycetidae</taxon>
        <taxon>Mycosphaerellales</taxon>
        <taxon>Teratosphaeriaceae</taxon>
        <taxon>Teratosphaeria</taxon>
    </lineage>
</organism>
<evidence type="ECO:0000313" key="7">
    <source>
        <dbReference type="EMBL" id="KAF2767317.1"/>
    </source>
</evidence>
<dbReference type="Gene3D" id="3.30.40.10">
    <property type="entry name" value="Zinc/RING finger domain, C3HC4 (zinc finger)"/>
    <property type="match status" value="1"/>
</dbReference>
<evidence type="ECO:0000256" key="2">
    <source>
        <dbReference type="ARBA" id="ARBA00022771"/>
    </source>
</evidence>
<keyword evidence="3" id="KW-0862">Zinc</keyword>
<evidence type="ECO:0000256" key="4">
    <source>
        <dbReference type="PROSITE-ProRule" id="PRU00175"/>
    </source>
</evidence>
<evidence type="ECO:0000313" key="8">
    <source>
        <dbReference type="Proteomes" id="UP000799436"/>
    </source>
</evidence>
<keyword evidence="1" id="KW-0479">Metal-binding</keyword>
<dbReference type="PROSITE" id="PS00518">
    <property type="entry name" value="ZF_RING_1"/>
    <property type="match status" value="1"/>
</dbReference>
<sequence>MYQIRYTSTETLLKETPAWRQMVRTFDFEDKPAGQAFFIASAIQDFAARPTMQWEWSMELQGLNGLARTTGVNERWLQNPLHPLWLEEEAELPGVLTPKMYCPICFDDVRVDQCCTLIECGHRFCNVCVDSWYGRQGKTTGFHCRREIWQDVDEGDSEMGDSLMDEDGEGNIESGGTVEGYSTDVAVGTDITSDEGLTGPCSVARLKYTNDFSYDDANEAYITLVKGINKHVAHGHFRIHYRVMDDFERSPGLSALLQNLYSMKPKHDVGQAIFLNAAIRKRFADPERTVGQIDEMNNMLGVRNINEPRVQDNVEEEVEEEDLAATVEDHQNQVPAANNHAVGPFALGPAYVVFASMLINAGQIRLDVGPDLHPELPQGLPHGLPYGLPHGLPQPATQVAAEVEEETDENHGHEDENESLDEDEGMEDSGEYIGNGLDRSLQSSLAA</sequence>
<dbReference type="AlphaFoldDB" id="A0A6G1L374"/>
<dbReference type="InterPro" id="IPR018957">
    <property type="entry name" value="Znf_C3HC4_RING-type"/>
</dbReference>
<feature type="compositionally biased region" description="Acidic residues" evidence="5">
    <location>
        <begin position="415"/>
        <end position="430"/>
    </location>
</feature>
<dbReference type="OrthoDB" id="7759664at2759"/>
<dbReference type="GO" id="GO:0008270">
    <property type="term" value="F:zinc ion binding"/>
    <property type="evidence" value="ECO:0007669"/>
    <property type="project" value="UniProtKB-KW"/>
</dbReference>